<comment type="caution">
    <text evidence="1">The sequence shown here is derived from an EMBL/GenBank/DDBJ whole genome shotgun (WGS) entry which is preliminary data.</text>
</comment>
<name>A0A9W6L521_9PSEU</name>
<organism evidence="1 2">
    <name type="scientific">Pseudonocardia halophobica</name>
    <dbReference type="NCBI Taxonomy" id="29401"/>
    <lineage>
        <taxon>Bacteria</taxon>
        <taxon>Bacillati</taxon>
        <taxon>Actinomycetota</taxon>
        <taxon>Actinomycetes</taxon>
        <taxon>Pseudonocardiales</taxon>
        <taxon>Pseudonocardiaceae</taxon>
        <taxon>Pseudonocardia</taxon>
    </lineage>
</organism>
<sequence>MSRNEIPGLDLAIRRLTDSDLRIHIALMHKMGSAQHERGQIRAADVYWAFALVMELEMGRRDELMEDVRRQIEDDTIGEILTEQEAAEIREILARDLGSDTDVA</sequence>
<keyword evidence="2" id="KW-1185">Reference proteome</keyword>
<evidence type="ECO:0000313" key="1">
    <source>
        <dbReference type="EMBL" id="GLL13373.1"/>
    </source>
</evidence>
<dbReference type="EMBL" id="BSFQ01000021">
    <property type="protein sequence ID" value="GLL13373.1"/>
    <property type="molecule type" value="Genomic_DNA"/>
</dbReference>
<dbReference type="AlphaFoldDB" id="A0A9W6L521"/>
<reference evidence="1" key="1">
    <citation type="journal article" date="2014" name="Int. J. Syst. Evol. Microbiol.">
        <title>Complete genome sequence of Corynebacterium casei LMG S-19264T (=DSM 44701T), isolated from a smear-ripened cheese.</title>
        <authorList>
            <consortium name="US DOE Joint Genome Institute (JGI-PGF)"/>
            <person name="Walter F."/>
            <person name="Albersmeier A."/>
            <person name="Kalinowski J."/>
            <person name="Ruckert C."/>
        </authorList>
    </citation>
    <scope>NUCLEOTIDE SEQUENCE</scope>
    <source>
        <strain evidence="1">VKM Ac-1069</strain>
    </source>
</reference>
<reference evidence="1" key="2">
    <citation type="submission" date="2023-01" db="EMBL/GenBank/DDBJ databases">
        <authorList>
            <person name="Sun Q."/>
            <person name="Evtushenko L."/>
        </authorList>
    </citation>
    <scope>NUCLEOTIDE SEQUENCE</scope>
    <source>
        <strain evidence="1">VKM Ac-1069</strain>
    </source>
</reference>
<evidence type="ECO:0000313" key="2">
    <source>
        <dbReference type="Proteomes" id="UP001143463"/>
    </source>
</evidence>
<protein>
    <submittedName>
        <fullName evidence="1">Uncharacterized protein</fullName>
    </submittedName>
</protein>
<dbReference type="Proteomes" id="UP001143463">
    <property type="component" value="Unassembled WGS sequence"/>
</dbReference>
<gene>
    <name evidence="1" type="ORF">GCM10017577_45160</name>
</gene>
<proteinExistence type="predicted"/>
<accession>A0A9W6L521</accession>
<dbReference type="RefSeq" id="WP_037049084.1">
    <property type="nucleotide sequence ID" value="NZ_BAAAUZ010000003.1"/>
</dbReference>